<proteinExistence type="predicted"/>
<keyword evidence="1" id="KW-1133">Transmembrane helix</keyword>
<gene>
    <name evidence="2" type="ORF">Clacol_010571</name>
</gene>
<keyword evidence="1" id="KW-0812">Transmembrane</keyword>
<dbReference type="Proteomes" id="UP001050691">
    <property type="component" value="Unassembled WGS sequence"/>
</dbReference>
<keyword evidence="3" id="KW-1185">Reference proteome</keyword>
<dbReference type="EMBL" id="BPWL01000017">
    <property type="protein sequence ID" value="GJJ16275.1"/>
    <property type="molecule type" value="Genomic_DNA"/>
</dbReference>
<name>A0AAV5AP42_9AGAM</name>
<organism evidence="2 3">
    <name type="scientific">Clathrus columnatus</name>
    <dbReference type="NCBI Taxonomy" id="1419009"/>
    <lineage>
        <taxon>Eukaryota</taxon>
        <taxon>Fungi</taxon>
        <taxon>Dikarya</taxon>
        <taxon>Basidiomycota</taxon>
        <taxon>Agaricomycotina</taxon>
        <taxon>Agaricomycetes</taxon>
        <taxon>Phallomycetidae</taxon>
        <taxon>Phallales</taxon>
        <taxon>Clathraceae</taxon>
        <taxon>Clathrus</taxon>
    </lineage>
</organism>
<keyword evidence="1" id="KW-0472">Membrane</keyword>
<comment type="caution">
    <text evidence="2">The sequence shown here is derived from an EMBL/GenBank/DDBJ whole genome shotgun (WGS) entry which is preliminary data.</text>
</comment>
<evidence type="ECO:0000256" key="1">
    <source>
        <dbReference type="SAM" id="Phobius"/>
    </source>
</evidence>
<feature type="transmembrane region" description="Helical" evidence="1">
    <location>
        <begin position="6"/>
        <end position="24"/>
    </location>
</feature>
<evidence type="ECO:0000313" key="2">
    <source>
        <dbReference type="EMBL" id="GJJ16275.1"/>
    </source>
</evidence>
<protein>
    <submittedName>
        <fullName evidence="2">Uncharacterized protein</fullName>
    </submittedName>
</protein>
<reference evidence="2" key="1">
    <citation type="submission" date="2021-10" db="EMBL/GenBank/DDBJ databases">
        <title>De novo Genome Assembly of Clathrus columnatus (Basidiomycota, Fungi) Using Illumina and Nanopore Sequence Data.</title>
        <authorList>
            <person name="Ogiso-Tanaka E."/>
            <person name="Itagaki H."/>
            <person name="Hosoya T."/>
            <person name="Hosaka K."/>
        </authorList>
    </citation>
    <scope>NUCLEOTIDE SEQUENCE</scope>
    <source>
        <strain evidence="2">MO-923</strain>
    </source>
</reference>
<sequence>MIIQVGSLYIVTLGMPTAGLWYFFRVAATGPDIIWSRENSSPWNTISQDETPKLWMPLGPRQDSTGTLQHQYNRRWTRPKSIQKERAGEAVTYKSFIDRPYEKENRGVRELDNKTVIIRQPPTFEGSTNLIFSLEDVRQDSFTGVEYHNLCRQSLTVESLGWTELALCMLAVITTWVWISDDSPHLAEGSWTISWSPGRESTIEAPSSLRYTVDSVA</sequence>
<accession>A0AAV5AP42</accession>
<dbReference type="AlphaFoldDB" id="A0AAV5AP42"/>
<evidence type="ECO:0000313" key="3">
    <source>
        <dbReference type="Proteomes" id="UP001050691"/>
    </source>
</evidence>